<reference evidence="1 2" key="1">
    <citation type="journal article" date="2013" name="Proc. Natl. Acad. Sci. U.S.A.">
        <title>Fine-scale variation in meiotic recombination in Mimulus inferred from population shotgun sequencing.</title>
        <authorList>
            <person name="Hellsten U."/>
            <person name="Wright K.M."/>
            <person name="Jenkins J."/>
            <person name="Shu S."/>
            <person name="Yuan Y."/>
            <person name="Wessler S.R."/>
            <person name="Schmutz J."/>
            <person name="Willis J.H."/>
            <person name="Rokhsar D.S."/>
        </authorList>
    </citation>
    <scope>NUCLEOTIDE SEQUENCE [LARGE SCALE GENOMIC DNA]</scope>
    <source>
        <strain evidence="2">cv. DUN x IM62</strain>
    </source>
</reference>
<gene>
    <name evidence="1" type="ORF">MIMGU_mgv1a015718mg</name>
</gene>
<protein>
    <submittedName>
        <fullName evidence="1">Uncharacterized protein</fullName>
    </submittedName>
</protein>
<keyword evidence="2" id="KW-1185">Reference proteome</keyword>
<dbReference type="AlphaFoldDB" id="A0A022QT93"/>
<evidence type="ECO:0000313" key="1">
    <source>
        <dbReference type="EMBL" id="EYU30809.1"/>
    </source>
</evidence>
<sequence>MENSLLNLLIASALSFIEDAISIIPLAIASSIPLRPLLRLGKSALLYLSDSEGENSSSFTTSFTVGQGNEEEIPSSLSFIFVSPNIILSCSYIGHPILLTVSASGWFCSPSYFIRIFFFCFWVQLTEKDFFTTHTYIQLDLNKIIQSD</sequence>
<organism evidence="1 2">
    <name type="scientific">Erythranthe guttata</name>
    <name type="common">Yellow monkey flower</name>
    <name type="synonym">Mimulus guttatus</name>
    <dbReference type="NCBI Taxonomy" id="4155"/>
    <lineage>
        <taxon>Eukaryota</taxon>
        <taxon>Viridiplantae</taxon>
        <taxon>Streptophyta</taxon>
        <taxon>Embryophyta</taxon>
        <taxon>Tracheophyta</taxon>
        <taxon>Spermatophyta</taxon>
        <taxon>Magnoliopsida</taxon>
        <taxon>eudicotyledons</taxon>
        <taxon>Gunneridae</taxon>
        <taxon>Pentapetalae</taxon>
        <taxon>asterids</taxon>
        <taxon>lamiids</taxon>
        <taxon>Lamiales</taxon>
        <taxon>Phrymaceae</taxon>
        <taxon>Erythranthe</taxon>
    </lineage>
</organism>
<accession>A0A022QT93</accession>
<proteinExistence type="predicted"/>
<dbReference type="EMBL" id="KI631018">
    <property type="protein sequence ID" value="EYU30809.1"/>
    <property type="molecule type" value="Genomic_DNA"/>
</dbReference>
<name>A0A022QT93_ERYGU</name>
<evidence type="ECO:0000313" key="2">
    <source>
        <dbReference type="Proteomes" id="UP000030748"/>
    </source>
</evidence>
<dbReference type="Proteomes" id="UP000030748">
    <property type="component" value="Unassembled WGS sequence"/>
</dbReference>